<dbReference type="InterPro" id="IPR011008">
    <property type="entry name" value="Dimeric_a/b-barrel"/>
</dbReference>
<sequence>MFARVTKYKMKPGSQDTATVLLNRLKDSIMGMNGMHNFVNVMNEDGSGYVISVVESEETSDANAEQVQALWGQFAEHLEGPPTAEGYDVIANWVN</sequence>
<dbReference type="AlphaFoldDB" id="A0A1H8IV59"/>
<accession>A0A1H8IV59</accession>
<dbReference type="SUPFAM" id="SSF54909">
    <property type="entry name" value="Dimeric alpha+beta barrel"/>
    <property type="match status" value="1"/>
</dbReference>
<evidence type="ECO:0000313" key="2">
    <source>
        <dbReference type="Proteomes" id="UP000182160"/>
    </source>
</evidence>
<evidence type="ECO:0008006" key="3">
    <source>
        <dbReference type="Google" id="ProtNLM"/>
    </source>
</evidence>
<dbReference type="Proteomes" id="UP000182160">
    <property type="component" value="Unassembled WGS sequence"/>
</dbReference>
<organism evidence="1 2">
    <name type="scientific">Roseovarius tolerans</name>
    <dbReference type="NCBI Taxonomy" id="74031"/>
    <lineage>
        <taxon>Bacteria</taxon>
        <taxon>Pseudomonadati</taxon>
        <taxon>Pseudomonadota</taxon>
        <taxon>Alphaproteobacteria</taxon>
        <taxon>Rhodobacterales</taxon>
        <taxon>Roseobacteraceae</taxon>
        <taxon>Roseovarius</taxon>
    </lineage>
</organism>
<dbReference type="EMBL" id="FOBO01000025">
    <property type="protein sequence ID" value="SEN72035.1"/>
    <property type="molecule type" value="Genomic_DNA"/>
</dbReference>
<reference evidence="1 2" key="1">
    <citation type="submission" date="2016-10" db="EMBL/GenBank/DDBJ databases">
        <authorList>
            <person name="de Groot N.N."/>
        </authorList>
    </citation>
    <scope>NUCLEOTIDE SEQUENCE [LARGE SCALE GENOMIC DNA]</scope>
    <source>
        <strain evidence="1 2">DSM 11457</strain>
    </source>
</reference>
<name>A0A1H8IV59_9RHOB</name>
<proteinExistence type="predicted"/>
<evidence type="ECO:0000313" key="1">
    <source>
        <dbReference type="EMBL" id="SEN72035.1"/>
    </source>
</evidence>
<dbReference type="RefSeq" id="WP_074788189.1">
    <property type="nucleotide sequence ID" value="NZ_FOBO01000025.1"/>
</dbReference>
<protein>
    <recommendedName>
        <fullName evidence="3">Antibiotic biosynthesis monooxygenase</fullName>
    </recommendedName>
</protein>
<gene>
    <name evidence="1" type="ORF">SAMN04488077_12535</name>
</gene>